<dbReference type="PANTHER" id="PTHR46880:SF5">
    <property type="entry name" value="DUF4371 DOMAIN-CONTAINING PROTEIN"/>
    <property type="match status" value="1"/>
</dbReference>
<organism evidence="2 3">
    <name type="scientific">Popillia japonica</name>
    <name type="common">Japanese beetle</name>
    <dbReference type="NCBI Taxonomy" id="7064"/>
    <lineage>
        <taxon>Eukaryota</taxon>
        <taxon>Metazoa</taxon>
        <taxon>Ecdysozoa</taxon>
        <taxon>Arthropoda</taxon>
        <taxon>Hexapoda</taxon>
        <taxon>Insecta</taxon>
        <taxon>Pterygota</taxon>
        <taxon>Neoptera</taxon>
        <taxon>Endopterygota</taxon>
        <taxon>Coleoptera</taxon>
        <taxon>Polyphaga</taxon>
        <taxon>Scarabaeiformia</taxon>
        <taxon>Scarabaeidae</taxon>
        <taxon>Rutelinae</taxon>
        <taxon>Popillia</taxon>
    </lineage>
</organism>
<accession>A0AAW1HT64</accession>
<dbReference type="Proteomes" id="UP001458880">
    <property type="component" value="Unassembled WGS sequence"/>
</dbReference>
<name>A0AAW1HT64_POPJA</name>
<protein>
    <recommendedName>
        <fullName evidence="4">DUF4371 domain-containing protein</fullName>
    </recommendedName>
</protein>
<evidence type="ECO:0008006" key="4">
    <source>
        <dbReference type="Google" id="ProtNLM"/>
    </source>
</evidence>
<proteinExistence type="predicted"/>
<evidence type="ECO:0000256" key="1">
    <source>
        <dbReference type="SAM" id="MobiDB-lite"/>
    </source>
</evidence>
<dbReference type="AlphaFoldDB" id="A0AAW1HT64"/>
<gene>
    <name evidence="2" type="ORF">QE152_g39794</name>
</gene>
<feature type="region of interest" description="Disordered" evidence="1">
    <location>
        <begin position="23"/>
        <end position="49"/>
    </location>
</feature>
<evidence type="ECO:0000313" key="3">
    <source>
        <dbReference type="Proteomes" id="UP001458880"/>
    </source>
</evidence>
<reference evidence="2 3" key="1">
    <citation type="journal article" date="2024" name="BMC Genomics">
        <title>De novo assembly and annotation of Popillia japonica's genome with initial clues to its potential as an invasive pest.</title>
        <authorList>
            <person name="Cucini C."/>
            <person name="Boschi S."/>
            <person name="Funari R."/>
            <person name="Cardaioli E."/>
            <person name="Iannotti N."/>
            <person name="Marturano G."/>
            <person name="Paoli F."/>
            <person name="Bruttini M."/>
            <person name="Carapelli A."/>
            <person name="Frati F."/>
            <person name="Nardi F."/>
        </authorList>
    </citation>
    <scope>NUCLEOTIDE SEQUENCE [LARGE SCALE GENOMIC DNA]</scope>
    <source>
        <strain evidence="2">DMR45628</strain>
    </source>
</reference>
<comment type="caution">
    <text evidence="2">The sequence shown here is derived from an EMBL/GenBank/DDBJ whole genome shotgun (WGS) entry which is preliminary data.</text>
</comment>
<dbReference type="EMBL" id="JASPKY010000989">
    <property type="protein sequence ID" value="KAK9679696.1"/>
    <property type="molecule type" value="Genomic_DNA"/>
</dbReference>
<evidence type="ECO:0000313" key="2">
    <source>
        <dbReference type="EMBL" id="KAK9679696.1"/>
    </source>
</evidence>
<sequence length="169" mass="18505">MESSKINQKTLLSFFTKQHLNEDPDASASGSGTNSIPLPVTSDDKSGLPATAKMNGVEIGVGFHSRFSATEIINHISDGLKKRITHQIKSTSGKISILIDESTTLSNKSTLIVYLKCETSKDLPPNILFLDLIELPNQTADSIFEVLLGCLKKYGFDREYLKENLVAFA</sequence>
<keyword evidence="3" id="KW-1185">Reference proteome</keyword>
<dbReference type="PANTHER" id="PTHR46880">
    <property type="entry name" value="RAS-ASSOCIATING DOMAIN-CONTAINING PROTEIN"/>
    <property type="match status" value="1"/>
</dbReference>